<keyword evidence="1" id="KW-0378">Hydrolase</keyword>
<dbReference type="InterPro" id="IPR001478">
    <property type="entry name" value="PDZ"/>
</dbReference>
<accession>A0A518GTM2</accession>
<dbReference type="SUPFAM" id="SSF50156">
    <property type="entry name" value="PDZ domain-like"/>
    <property type="match status" value="1"/>
</dbReference>
<keyword evidence="5" id="KW-1185">Reference proteome</keyword>
<dbReference type="InterPro" id="IPR016024">
    <property type="entry name" value="ARM-type_fold"/>
</dbReference>
<dbReference type="InterPro" id="IPR046255">
    <property type="entry name" value="DUF6288"/>
</dbReference>
<dbReference type="GO" id="GO:0016788">
    <property type="term" value="F:hydrolase activity, acting on ester bonds"/>
    <property type="evidence" value="ECO:0007669"/>
    <property type="project" value="UniProtKB-ARBA"/>
</dbReference>
<reference evidence="4 5" key="1">
    <citation type="submission" date="2019-02" db="EMBL/GenBank/DDBJ databases">
        <title>Deep-cultivation of Planctomycetes and their phenomic and genomic characterization uncovers novel biology.</title>
        <authorList>
            <person name="Wiegand S."/>
            <person name="Jogler M."/>
            <person name="Boedeker C."/>
            <person name="Pinto D."/>
            <person name="Vollmers J."/>
            <person name="Rivas-Marin E."/>
            <person name="Kohn T."/>
            <person name="Peeters S.H."/>
            <person name="Heuer A."/>
            <person name="Rast P."/>
            <person name="Oberbeckmann S."/>
            <person name="Bunk B."/>
            <person name="Jeske O."/>
            <person name="Meyerdierks A."/>
            <person name="Storesund J.E."/>
            <person name="Kallscheuer N."/>
            <person name="Luecker S."/>
            <person name="Lage O.M."/>
            <person name="Pohl T."/>
            <person name="Merkel B.J."/>
            <person name="Hornburger P."/>
            <person name="Mueller R.-W."/>
            <person name="Bruemmer F."/>
            <person name="Labrenz M."/>
            <person name="Spormann A.M."/>
            <person name="Op den Camp H."/>
            <person name="Overmann J."/>
            <person name="Amann R."/>
            <person name="Jetten M.S.M."/>
            <person name="Mascher T."/>
            <person name="Medema M.H."/>
            <person name="Devos D.P."/>
            <person name="Kaster A.-K."/>
            <person name="Ovreas L."/>
            <person name="Rohde M."/>
            <person name="Galperin M.Y."/>
            <person name="Jogler C."/>
        </authorList>
    </citation>
    <scope>NUCLEOTIDE SEQUENCE [LARGE SCALE GENOMIC DNA]</scope>
    <source>
        <strain evidence="4 5">Spb1</strain>
    </source>
</reference>
<name>A0A518GTM2_9PLAN</name>
<evidence type="ECO:0000313" key="5">
    <source>
        <dbReference type="Proteomes" id="UP000315349"/>
    </source>
</evidence>
<dbReference type="InterPro" id="IPR036514">
    <property type="entry name" value="SGNH_hydro_sf"/>
</dbReference>
<dbReference type="SUPFAM" id="SSF52266">
    <property type="entry name" value="SGNH hydrolase"/>
    <property type="match status" value="1"/>
</dbReference>
<organism evidence="4 5">
    <name type="scientific">Planctopirus ephydatiae</name>
    <dbReference type="NCBI Taxonomy" id="2528019"/>
    <lineage>
        <taxon>Bacteria</taxon>
        <taxon>Pseudomonadati</taxon>
        <taxon>Planctomycetota</taxon>
        <taxon>Planctomycetia</taxon>
        <taxon>Planctomycetales</taxon>
        <taxon>Planctomycetaceae</taxon>
        <taxon>Planctopirus</taxon>
    </lineage>
</organism>
<dbReference type="Gene3D" id="1.25.10.10">
    <property type="entry name" value="Leucine-rich Repeat Variant"/>
    <property type="match status" value="1"/>
</dbReference>
<dbReference type="InterPro" id="IPR052940">
    <property type="entry name" value="Carb_Esterase_6"/>
</dbReference>
<evidence type="ECO:0000256" key="2">
    <source>
        <dbReference type="SAM" id="SignalP"/>
    </source>
</evidence>
<sequence precursor="true">MQIRLNVLVLTVLFAVAGSCFAADQKHDWNLGATGLRGWMRCDKLVTSDAREIRITKVEKGSPAEGVLKVGDVILGVGGKPFSHDPRTEMGLALTLAESEAGRGQLNLTRSRDGRTGEVVVQLPIIGTYSATAPYNCPKSKLIFEQGCSELARRIATPDYAQHLDPIPRSLNALALLASGDPSFLPLIQKEAQWAASYRNEGMATWYFGYVTMFLAEYKIATGDDSVMPGLTRLALEAAQGQSAVGSWGHGFAKPDGRLGGYGMMNSPGLPLTISLVLAREAGVKDPALDLAIERSMKLLRFYVGKGAIPYGDHHPWIETHEDNGKCGMAAVLFNTLGESKGAEFFSHMSLASHGPERDCGHTGNFFNILWAMPGVAQAGPNATGAWMKEYGSWYFDLARRWDHSYLHQGPPEPGSDSYAGWDSSGSYLLAYAMPLKKIHLTGKRPGTVTELDATAAQSLIVDGRGWDNKDRKSFYDSLSDEQLIERLESWSPVVRERAAMALGRRKNPPVTRLIEMLDSPSLDTRYGACQALIFLRKRGAPAVDTLQKTLQHPDLWLRIKAAEALAAIGAPATKAVPQLLELLAQVDRINDPRGMQQRYLSFALFDNDGMLGRSLEGVDRPALYKAVRAGLKNEDGRARGSIGSVYRHLSIDEIKPLLPAIYEAIIQPAPSGEMFADGIRVEGLRLLSQHHIEEGMHALVTYTRDQNPWASEQRTPELMEILLTYGSHAKAVIPELTQIANYFEKDEKDFPKHLMRMKAKCVRETISAIKASQASPQLVRIVANSEAKPLKVFILAGQSNMEGQGVVSMDGKRDYNGGKGNLVWSMKHSQSAEKLKRLKNEKGEWVVRDDVQISFKVEDKVRKGGLTVGYTGYGGSSHIGPELGFGLVMGDYLDEPVLLIKTAWGGKSLFVDFRPPSSGGQVGPYYTKMVEEVRAALAELGDQKYEIAGFVWQQGWNDMCEKPAIAEYAQNLVNLVKDLRKEFDSPNLPVVVGQLGNGGPVTSGDMFEFRKAQEQGTGQIKNALFVKTTDFARPAELSPNTTHGHHWFGNAESYFLIGEALGEGMKQLLKESPSNR</sequence>
<dbReference type="InterPro" id="IPR004155">
    <property type="entry name" value="PBS_lyase_HEAT"/>
</dbReference>
<dbReference type="PANTHER" id="PTHR31988">
    <property type="entry name" value="ESTERASE, PUTATIVE (DUF303)-RELATED"/>
    <property type="match status" value="1"/>
</dbReference>
<feature type="domain" description="PDZ" evidence="3">
    <location>
        <begin position="53"/>
        <end position="85"/>
    </location>
</feature>
<dbReference type="Gene3D" id="3.40.50.1110">
    <property type="entry name" value="SGNH hydrolase"/>
    <property type="match status" value="1"/>
</dbReference>
<feature type="signal peptide" evidence="2">
    <location>
        <begin position="1"/>
        <end position="22"/>
    </location>
</feature>
<dbReference type="InterPro" id="IPR036034">
    <property type="entry name" value="PDZ_sf"/>
</dbReference>
<dbReference type="RefSeq" id="WP_145303662.1">
    <property type="nucleotide sequence ID" value="NZ_CP036299.1"/>
</dbReference>
<dbReference type="InterPro" id="IPR011989">
    <property type="entry name" value="ARM-like"/>
</dbReference>
<dbReference type="PROSITE" id="PS50106">
    <property type="entry name" value="PDZ"/>
    <property type="match status" value="1"/>
</dbReference>
<dbReference type="Pfam" id="PF19805">
    <property type="entry name" value="DUF6288"/>
    <property type="match status" value="1"/>
</dbReference>
<feature type="chain" id="PRO_5021975765" description="PDZ domain-containing protein" evidence="2">
    <location>
        <begin position="23"/>
        <end position="1077"/>
    </location>
</feature>
<dbReference type="PROSITE" id="PS51257">
    <property type="entry name" value="PROKAR_LIPOPROTEIN"/>
    <property type="match status" value="1"/>
</dbReference>
<dbReference type="InterPro" id="IPR005181">
    <property type="entry name" value="SASA"/>
</dbReference>
<proteinExistence type="predicted"/>
<protein>
    <recommendedName>
        <fullName evidence="3">PDZ domain-containing protein</fullName>
    </recommendedName>
</protein>
<dbReference type="EMBL" id="CP036299">
    <property type="protein sequence ID" value="QDV31938.1"/>
    <property type="molecule type" value="Genomic_DNA"/>
</dbReference>
<dbReference type="Pfam" id="PF03629">
    <property type="entry name" value="SASA"/>
    <property type="match status" value="1"/>
</dbReference>
<dbReference type="Pfam" id="PF13646">
    <property type="entry name" value="HEAT_2"/>
    <property type="match status" value="1"/>
</dbReference>
<evidence type="ECO:0000256" key="1">
    <source>
        <dbReference type="ARBA" id="ARBA00022801"/>
    </source>
</evidence>
<dbReference type="Proteomes" id="UP000315349">
    <property type="component" value="Chromosome"/>
</dbReference>
<dbReference type="KEGG" id="peh:Spb1_38850"/>
<dbReference type="AlphaFoldDB" id="A0A518GTM2"/>
<dbReference type="PANTHER" id="PTHR31988:SF19">
    <property type="entry name" value="9-O-ACETYL-N-ACETYLNEURAMINIC ACID DEACETYLASE-RELATED"/>
    <property type="match status" value="1"/>
</dbReference>
<dbReference type="SUPFAM" id="SSF48371">
    <property type="entry name" value="ARM repeat"/>
    <property type="match status" value="1"/>
</dbReference>
<keyword evidence="2" id="KW-0732">Signal</keyword>
<gene>
    <name evidence="4" type="ORF">Spb1_38850</name>
</gene>
<evidence type="ECO:0000259" key="3">
    <source>
        <dbReference type="PROSITE" id="PS50106"/>
    </source>
</evidence>
<dbReference type="SMART" id="SM00567">
    <property type="entry name" value="EZ_HEAT"/>
    <property type="match status" value="2"/>
</dbReference>
<evidence type="ECO:0000313" key="4">
    <source>
        <dbReference type="EMBL" id="QDV31938.1"/>
    </source>
</evidence>
<dbReference type="Gene3D" id="2.30.42.10">
    <property type="match status" value="1"/>
</dbReference>
<dbReference type="OrthoDB" id="248184at2"/>